<organism evidence="2 3">
    <name type="scientific">Paspalum notatum var. saurae</name>
    <dbReference type="NCBI Taxonomy" id="547442"/>
    <lineage>
        <taxon>Eukaryota</taxon>
        <taxon>Viridiplantae</taxon>
        <taxon>Streptophyta</taxon>
        <taxon>Embryophyta</taxon>
        <taxon>Tracheophyta</taxon>
        <taxon>Spermatophyta</taxon>
        <taxon>Magnoliopsida</taxon>
        <taxon>Liliopsida</taxon>
        <taxon>Poales</taxon>
        <taxon>Poaceae</taxon>
        <taxon>PACMAD clade</taxon>
        <taxon>Panicoideae</taxon>
        <taxon>Andropogonodae</taxon>
        <taxon>Paspaleae</taxon>
        <taxon>Paspalinae</taxon>
        <taxon>Paspalum</taxon>
    </lineage>
</organism>
<gene>
    <name evidence="2" type="ORF">U9M48_021827</name>
</gene>
<name>A0AAQ3TII7_PASNO</name>
<accession>A0AAQ3TII7</accession>
<keyword evidence="1" id="KW-0732">Signal</keyword>
<reference evidence="2 3" key="1">
    <citation type="submission" date="2024-02" db="EMBL/GenBank/DDBJ databases">
        <title>High-quality chromosome-scale genome assembly of Pensacola bahiagrass (Paspalum notatum Flugge var. saurae).</title>
        <authorList>
            <person name="Vega J.M."/>
            <person name="Podio M."/>
            <person name="Orjuela J."/>
            <person name="Siena L.A."/>
            <person name="Pessino S.C."/>
            <person name="Combes M.C."/>
            <person name="Mariac C."/>
            <person name="Albertini E."/>
            <person name="Pupilli F."/>
            <person name="Ortiz J.P.A."/>
            <person name="Leblanc O."/>
        </authorList>
    </citation>
    <scope>NUCLEOTIDE SEQUENCE [LARGE SCALE GENOMIC DNA]</scope>
    <source>
        <strain evidence="2">R1</strain>
        <tissue evidence="2">Leaf</tissue>
    </source>
</reference>
<protein>
    <recommendedName>
        <fullName evidence="4">Secreted protein</fullName>
    </recommendedName>
</protein>
<dbReference type="Proteomes" id="UP001341281">
    <property type="component" value="Chromosome 05"/>
</dbReference>
<dbReference type="AlphaFoldDB" id="A0AAQ3TII7"/>
<feature type="signal peptide" evidence="1">
    <location>
        <begin position="1"/>
        <end position="43"/>
    </location>
</feature>
<dbReference type="EMBL" id="CP144749">
    <property type="protein sequence ID" value="WVZ73533.1"/>
    <property type="molecule type" value="Genomic_DNA"/>
</dbReference>
<evidence type="ECO:0000313" key="3">
    <source>
        <dbReference type="Proteomes" id="UP001341281"/>
    </source>
</evidence>
<keyword evidence="3" id="KW-1185">Reference proteome</keyword>
<feature type="chain" id="PRO_5042850404" description="Secreted protein" evidence="1">
    <location>
        <begin position="44"/>
        <end position="95"/>
    </location>
</feature>
<proteinExistence type="predicted"/>
<evidence type="ECO:0008006" key="4">
    <source>
        <dbReference type="Google" id="ProtNLM"/>
    </source>
</evidence>
<evidence type="ECO:0000256" key="1">
    <source>
        <dbReference type="SAM" id="SignalP"/>
    </source>
</evidence>
<evidence type="ECO:0000313" key="2">
    <source>
        <dbReference type="EMBL" id="WVZ73533.1"/>
    </source>
</evidence>
<sequence length="95" mass="9902">MLQTFQEVVWSWSRLCSANRSASPHHLLLCCAWCCCLCSWADAMASMDLTLATAAAFSGGQLASATRSDRTAASGRPAPSAALAARYASSATLAS</sequence>